<evidence type="ECO:0000313" key="4">
    <source>
        <dbReference type="Proteomes" id="UP001245285"/>
    </source>
</evidence>
<organism evidence="3 4">
    <name type="scientific">Autumnicola lenta</name>
    <dbReference type="NCBI Taxonomy" id="3075593"/>
    <lineage>
        <taxon>Bacteria</taxon>
        <taxon>Pseudomonadati</taxon>
        <taxon>Bacteroidota</taxon>
        <taxon>Flavobacteriia</taxon>
        <taxon>Flavobacteriales</taxon>
        <taxon>Flavobacteriaceae</taxon>
        <taxon>Autumnicola</taxon>
    </lineage>
</organism>
<name>A0ABU3CK23_9FLAO</name>
<dbReference type="Pfam" id="PF00578">
    <property type="entry name" value="AhpC-TSA"/>
    <property type="match status" value="1"/>
</dbReference>
<dbReference type="InterPro" id="IPR047262">
    <property type="entry name" value="PRX-like1"/>
</dbReference>
<dbReference type="Proteomes" id="UP001245285">
    <property type="component" value="Unassembled WGS sequence"/>
</dbReference>
<keyword evidence="4" id="KW-1185">Reference proteome</keyword>
<dbReference type="InterPro" id="IPR013766">
    <property type="entry name" value="Thioredoxin_domain"/>
</dbReference>
<dbReference type="InterPro" id="IPR000866">
    <property type="entry name" value="AhpC/TSA"/>
</dbReference>
<dbReference type="PANTHER" id="PTHR43640">
    <property type="entry name" value="OS07G0260300 PROTEIN"/>
    <property type="match status" value="1"/>
</dbReference>
<dbReference type="CDD" id="cd02969">
    <property type="entry name" value="PRX_like1"/>
    <property type="match status" value="1"/>
</dbReference>
<feature type="chain" id="PRO_5047179637" evidence="1">
    <location>
        <begin position="26"/>
        <end position="227"/>
    </location>
</feature>
<dbReference type="EMBL" id="JAVRHO010000009">
    <property type="protein sequence ID" value="MDT0646573.1"/>
    <property type="molecule type" value="Genomic_DNA"/>
</dbReference>
<accession>A0ABU3CK23</accession>
<evidence type="ECO:0000256" key="1">
    <source>
        <dbReference type="SAM" id="SignalP"/>
    </source>
</evidence>
<dbReference type="InterPro" id="IPR036249">
    <property type="entry name" value="Thioredoxin-like_sf"/>
</dbReference>
<dbReference type="Gene3D" id="3.40.30.10">
    <property type="entry name" value="Glutaredoxin"/>
    <property type="match status" value="1"/>
</dbReference>
<reference evidence="3 4" key="1">
    <citation type="submission" date="2023-09" db="EMBL/GenBank/DDBJ databases">
        <authorList>
            <person name="Rey-Velasco X."/>
        </authorList>
    </citation>
    <scope>NUCLEOTIDE SEQUENCE [LARGE SCALE GENOMIC DNA]</scope>
    <source>
        <strain evidence="3 4">F260</strain>
    </source>
</reference>
<dbReference type="PROSITE" id="PS51352">
    <property type="entry name" value="THIOREDOXIN_2"/>
    <property type="match status" value="1"/>
</dbReference>
<sequence>MKTKMFLPVLALIATLSLGSCKDAAQRDVPENSEKKEMAILSEEETTTAYGYTIGDEATDFNLKNVDGSMVSLSDYPDAKGYIVIFTCNTCPFAVASEDRIVALDQEFKEKGYPVIAINPNNPEVQPDDTFGKMQQKADEAGFTFPYLFDESQTVHASYGATKTPHVYLLQKENRKNIVKYIGAIDDNVRNADAVNERFLANAVNELLAGKEVTTKETKAIGCSVKQ</sequence>
<feature type="signal peptide" evidence="1">
    <location>
        <begin position="1"/>
        <end position="25"/>
    </location>
</feature>
<keyword evidence="1" id="KW-0732">Signal</keyword>
<evidence type="ECO:0000313" key="3">
    <source>
        <dbReference type="EMBL" id="MDT0646573.1"/>
    </source>
</evidence>
<dbReference type="PROSITE" id="PS51257">
    <property type="entry name" value="PROKAR_LIPOPROTEIN"/>
    <property type="match status" value="1"/>
</dbReference>
<evidence type="ECO:0000259" key="2">
    <source>
        <dbReference type="PROSITE" id="PS51352"/>
    </source>
</evidence>
<comment type="caution">
    <text evidence="3">The sequence shown here is derived from an EMBL/GenBank/DDBJ whole genome shotgun (WGS) entry which is preliminary data.</text>
</comment>
<dbReference type="SUPFAM" id="SSF52833">
    <property type="entry name" value="Thioredoxin-like"/>
    <property type="match status" value="1"/>
</dbReference>
<gene>
    <name evidence="3" type="ORF">RM545_07720</name>
</gene>
<proteinExistence type="predicted"/>
<feature type="domain" description="Thioredoxin" evidence="2">
    <location>
        <begin position="52"/>
        <end position="205"/>
    </location>
</feature>
<protein>
    <submittedName>
        <fullName evidence="3">Thioredoxin family protein</fullName>
    </submittedName>
</protein>
<dbReference type="PANTHER" id="PTHR43640:SF1">
    <property type="entry name" value="THIOREDOXIN-DEPENDENT PEROXIREDOXIN"/>
    <property type="match status" value="1"/>
</dbReference>
<dbReference type="RefSeq" id="WP_311494740.1">
    <property type="nucleotide sequence ID" value="NZ_JAVRHO010000009.1"/>
</dbReference>